<dbReference type="Proteomes" id="UP000249304">
    <property type="component" value="Unassembled WGS sequence"/>
</dbReference>
<evidence type="ECO:0000256" key="1">
    <source>
        <dbReference type="SAM" id="Phobius"/>
    </source>
</evidence>
<proteinExistence type="predicted"/>
<keyword evidence="3" id="KW-1185">Reference proteome</keyword>
<sequence>MAWRTLLRHPGSLIGGFVTLVIAATLVGGTLFVIDSVRAQRVPVERYAGVPVVVGTGGCPDGEGGQA</sequence>
<accession>A0A2W2DK11</accession>
<evidence type="ECO:0000313" key="2">
    <source>
        <dbReference type="EMBL" id="PZG04379.1"/>
    </source>
</evidence>
<dbReference type="OrthoDB" id="3223244at2"/>
<keyword evidence="1" id="KW-0472">Membrane</keyword>
<name>A0A2W2DK11_9ACTN</name>
<dbReference type="EMBL" id="POUD01000387">
    <property type="protein sequence ID" value="PZG04379.1"/>
    <property type="molecule type" value="Genomic_DNA"/>
</dbReference>
<feature type="non-terminal residue" evidence="2">
    <location>
        <position position="67"/>
    </location>
</feature>
<comment type="caution">
    <text evidence="2">The sequence shown here is derived from an EMBL/GenBank/DDBJ whole genome shotgun (WGS) entry which is preliminary data.</text>
</comment>
<protein>
    <submittedName>
        <fullName evidence="2">Uncharacterized protein</fullName>
    </submittedName>
</protein>
<evidence type="ECO:0000313" key="3">
    <source>
        <dbReference type="Proteomes" id="UP000249304"/>
    </source>
</evidence>
<keyword evidence="1" id="KW-0812">Transmembrane</keyword>
<organism evidence="2 3">
    <name type="scientific">Nonomuraea aridisoli</name>
    <dbReference type="NCBI Taxonomy" id="2070368"/>
    <lineage>
        <taxon>Bacteria</taxon>
        <taxon>Bacillati</taxon>
        <taxon>Actinomycetota</taxon>
        <taxon>Actinomycetes</taxon>
        <taxon>Streptosporangiales</taxon>
        <taxon>Streptosporangiaceae</taxon>
        <taxon>Nonomuraea</taxon>
    </lineage>
</organism>
<reference evidence="2 3" key="1">
    <citation type="submission" date="2018-01" db="EMBL/GenBank/DDBJ databases">
        <title>Draft genome sequence of Nonomuraea sp. KC333.</title>
        <authorList>
            <person name="Sahin N."/>
            <person name="Saygin H."/>
            <person name="Ay H."/>
        </authorList>
    </citation>
    <scope>NUCLEOTIDE SEQUENCE [LARGE SCALE GENOMIC DNA]</scope>
    <source>
        <strain evidence="2 3">KC333</strain>
    </source>
</reference>
<dbReference type="RefSeq" id="WP_146615962.1">
    <property type="nucleotide sequence ID" value="NZ_POUD01000387.1"/>
</dbReference>
<keyword evidence="1" id="KW-1133">Transmembrane helix</keyword>
<feature type="transmembrane region" description="Helical" evidence="1">
    <location>
        <begin position="12"/>
        <end position="34"/>
    </location>
</feature>
<dbReference type="AlphaFoldDB" id="A0A2W2DK11"/>
<gene>
    <name evidence="2" type="ORF">C1J01_44725</name>
</gene>